<keyword evidence="2" id="KW-1185">Reference proteome</keyword>
<sequence>MSLNRAERHLERARLLFIHDGSLVVESLDGAVSFISAILSGLSIPFDSVSG</sequence>
<dbReference type="AlphaFoldDB" id="A0A2I0J6X4"/>
<comment type="caution">
    <text evidence="1">The sequence shown here is derived from an EMBL/GenBank/DDBJ whole genome shotgun (WGS) entry which is preliminary data.</text>
</comment>
<proteinExistence type="predicted"/>
<dbReference type="EMBL" id="PGOL01001981">
    <property type="protein sequence ID" value="PKI51994.1"/>
    <property type="molecule type" value="Genomic_DNA"/>
</dbReference>
<evidence type="ECO:0000313" key="1">
    <source>
        <dbReference type="EMBL" id="PKI51994.1"/>
    </source>
</evidence>
<protein>
    <submittedName>
        <fullName evidence="1">Uncharacterized protein</fullName>
    </submittedName>
</protein>
<evidence type="ECO:0000313" key="2">
    <source>
        <dbReference type="Proteomes" id="UP000233551"/>
    </source>
</evidence>
<dbReference type="Proteomes" id="UP000233551">
    <property type="component" value="Unassembled WGS sequence"/>
</dbReference>
<name>A0A2I0J6X4_PUNGR</name>
<organism evidence="1 2">
    <name type="scientific">Punica granatum</name>
    <name type="common">Pomegranate</name>
    <dbReference type="NCBI Taxonomy" id="22663"/>
    <lineage>
        <taxon>Eukaryota</taxon>
        <taxon>Viridiplantae</taxon>
        <taxon>Streptophyta</taxon>
        <taxon>Embryophyta</taxon>
        <taxon>Tracheophyta</taxon>
        <taxon>Spermatophyta</taxon>
        <taxon>Magnoliopsida</taxon>
        <taxon>eudicotyledons</taxon>
        <taxon>Gunneridae</taxon>
        <taxon>Pentapetalae</taxon>
        <taxon>rosids</taxon>
        <taxon>malvids</taxon>
        <taxon>Myrtales</taxon>
        <taxon>Lythraceae</taxon>
        <taxon>Punica</taxon>
    </lineage>
</organism>
<reference evidence="1 2" key="1">
    <citation type="submission" date="2017-11" db="EMBL/GenBank/DDBJ databases">
        <title>De-novo sequencing of pomegranate (Punica granatum L.) genome.</title>
        <authorList>
            <person name="Akparov Z."/>
            <person name="Amiraslanov A."/>
            <person name="Hajiyeva S."/>
            <person name="Abbasov M."/>
            <person name="Kaur K."/>
            <person name="Hamwieh A."/>
            <person name="Solovyev V."/>
            <person name="Salamov A."/>
            <person name="Braich B."/>
            <person name="Kosarev P."/>
            <person name="Mahmoud A."/>
            <person name="Hajiyev E."/>
            <person name="Babayeva S."/>
            <person name="Izzatullayeva V."/>
            <person name="Mammadov A."/>
            <person name="Mammadov A."/>
            <person name="Sharifova S."/>
            <person name="Ojaghi J."/>
            <person name="Eynullazada K."/>
            <person name="Bayramov B."/>
            <person name="Abdulazimova A."/>
            <person name="Shahmuradov I."/>
        </authorList>
    </citation>
    <scope>NUCLEOTIDE SEQUENCE [LARGE SCALE GENOMIC DNA]</scope>
    <source>
        <strain evidence="2">cv. AG2017</strain>
        <tissue evidence="1">Leaf</tissue>
    </source>
</reference>
<accession>A0A2I0J6X4</accession>
<gene>
    <name evidence="1" type="ORF">CRG98_027646</name>
</gene>